<dbReference type="PANTHER" id="PTHR10687">
    <property type="entry name" value="SECRETORY CARRIER-ASSOCIATED MEMBRANE PROTEIN SCAMP"/>
    <property type="match status" value="1"/>
</dbReference>
<dbReference type="Pfam" id="PF04144">
    <property type="entry name" value="SCAMP"/>
    <property type="match status" value="1"/>
</dbReference>
<keyword evidence="6" id="KW-0653">Protein transport</keyword>
<sequence>MRMEPSPGLTEQRGPEKVAGSTEQEPAPWQAFPVLSEQQSGDVELVLAYAAPVLDKRQTSRLLREVAAAHPLPAQPHLKRVRPRPDTHGAPELELLLCLAGPAPGPRSLAELLPEPSVDPHGLGAPFLVPVPARPPLTRGQFEEARVHWPTSFHEDKQVAAGFSPDSRSAKAEMSGKENNFPPLPRFIPLKPCFYQDFSDEIPIEHQRPGGDPQAWPASSVAIPFSTWLSLFSLSLFSLTPPVYCVTLGVNLVACLAWWIGSGQGANFGLAFVWLLLFTPCSYVCWFRPAYKAFRADSSFNFMAFFFIFGAQFVLTVIQAIGFPGWGACGWLAAIGFFGTSVGAAVVMLLPAIMFSLSAAMMAVVILKVHRIYRGAGGSFQKAQTEWNTGAWRDPPSREAQFNNFSGNSLPEYPTVPNYPASGSQWP</sequence>
<keyword evidence="8 10" id="KW-0472">Membrane</keyword>
<dbReference type="GO" id="GO:0015031">
    <property type="term" value="P:protein transport"/>
    <property type="evidence" value="ECO:0007669"/>
    <property type="project" value="UniProtKB-KW"/>
</dbReference>
<name>A0AAX6RVX3_HETGA</name>
<evidence type="ECO:0000256" key="10">
    <source>
        <dbReference type="RuleBase" id="RU363122"/>
    </source>
</evidence>
<feature type="transmembrane region" description="Helical" evidence="10">
    <location>
        <begin position="299"/>
        <end position="322"/>
    </location>
</feature>
<evidence type="ECO:0000256" key="1">
    <source>
        <dbReference type="ARBA" id="ARBA00004141"/>
    </source>
</evidence>
<feature type="region of interest" description="Disordered" evidence="11">
    <location>
        <begin position="404"/>
        <end position="427"/>
    </location>
</feature>
<feature type="transmembrane region" description="Helical" evidence="10">
    <location>
        <begin position="266"/>
        <end position="287"/>
    </location>
</feature>
<gene>
    <name evidence="13 14" type="primary">LOC101720875</name>
</gene>
<comment type="subcellular location">
    <subcellularLocation>
        <location evidence="1 10">Membrane</location>
        <topology evidence="1 10">Multi-pass membrane protein</topology>
    </subcellularLocation>
</comment>
<comment type="similarity">
    <text evidence="2 10">Belongs to the SCAMP family.</text>
</comment>
<dbReference type="GO" id="GO:0055038">
    <property type="term" value="C:recycling endosome membrane"/>
    <property type="evidence" value="ECO:0007669"/>
    <property type="project" value="TreeGrafter"/>
</dbReference>
<dbReference type="RefSeq" id="XP_021100615.1">
    <property type="nucleotide sequence ID" value="XM_021244956.1"/>
</dbReference>
<evidence type="ECO:0000256" key="3">
    <source>
        <dbReference type="ARBA" id="ARBA00022448"/>
    </source>
</evidence>
<evidence type="ECO:0000256" key="5">
    <source>
        <dbReference type="ARBA" id="ARBA00022692"/>
    </source>
</evidence>
<dbReference type="InterPro" id="IPR007273">
    <property type="entry name" value="SCAMP"/>
</dbReference>
<keyword evidence="7 10" id="KW-1133">Transmembrane helix</keyword>
<dbReference type="Proteomes" id="UP000694906">
    <property type="component" value="Unplaced"/>
</dbReference>
<keyword evidence="3 10" id="KW-0813">Transport</keyword>
<dbReference type="GeneID" id="101720875"/>
<dbReference type="RefSeq" id="XP_021100614.1">
    <property type="nucleotide sequence ID" value="XM_021244955.1"/>
</dbReference>
<comment type="caution">
    <text evidence="10">Lacks conserved residue(s) required for the propagation of feature annotation.</text>
</comment>
<evidence type="ECO:0000256" key="9">
    <source>
        <dbReference type="ARBA" id="ARBA00037350"/>
    </source>
</evidence>
<evidence type="ECO:0000313" key="12">
    <source>
        <dbReference type="Proteomes" id="UP000694906"/>
    </source>
</evidence>
<feature type="region of interest" description="Disordered" evidence="11">
    <location>
        <begin position="1"/>
        <end position="29"/>
    </location>
</feature>
<dbReference type="AlphaFoldDB" id="A0AAX6RVX3"/>
<comment type="function">
    <text evidence="9">Probably involved in membrane protein trafficking.</text>
</comment>
<evidence type="ECO:0000313" key="13">
    <source>
        <dbReference type="RefSeq" id="XP_021100614.1"/>
    </source>
</evidence>
<evidence type="ECO:0000256" key="7">
    <source>
        <dbReference type="ARBA" id="ARBA00022989"/>
    </source>
</evidence>
<feature type="transmembrane region" description="Helical" evidence="10">
    <location>
        <begin position="342"/>
        <end position="367"/>
    </location>
</feature>
<keyword evidence="12" id="KW-1185">Reference proteome</keyword>
<reference evidence="13 14" key="1">
    <citation type="submission" date="2025-04" db="UniProtKB">
        <authorList>
            <consortium name="RefSeq"/>
        </authorList>
    </citation>
    <scope>IDENTIFICATION</scope>
</reference>
<evidence type="ECO:0000256" key="8">
    <source>
        <dbReference type="ARBA" id="ARBA00023136"/>
    </source>
</evidence>
<keyword evidence="5 10" id="KW-0812">Transmembrane</keyword>
<evidence type="ECO:0000256" key="4">
    <source>
        <dbReference type="ARBA" id="ARBA00022553"/>
    </source>
</evidence>
<dbReference type="GO" id="GO:0032588">
    <property type="term" value="C:trans-Golgi network membrane"/>
    <property type="evidence" value="ECO:0007669"/>
    <property type="project" value="TreeGrafter"/>
</dbReference>
<accession>A0AAX6RVX3</accession>
<evidence type="ECO:0000313" key="14">
    <source>
        <dbReference type="RefSeq" id="XP_021100615.1"/>
    </source>
</evidence>
<organism evidence="12 13">
    <name type="scientific">Heterocephalus glaber</name>
    <name type="common">Naked mole rat</name>
    <dbReference type="NCBI Taxonomy" id="10181"/>
    <lineage>
        <taxon>Eukaryota</taxon>
        <taxon>Metazoa</taxon>
        <taxon>Chordata</taxon>
        <taxon>Craniata</taxon>
        <taxon>Vertebrata</taxon>
        <taxon>Euteleostomi</taxon>
        <taxon>Mammalia</taxon>
        <taxon>Eutheria</taxon>
        <taxon>Euarchontoglires</taxon>
        <taxon>Glires</taxon>
        <taxon>Rodentia</taxon>
        <taxon>Hystricomorpha</taxon>
        <taxon>Bathyergidae</taxon>
        <taxon>Heterocephalus</taxon>
    </lineage>
</organism>
<keyword evidence="4" id="KW-0597">Phosphoprotein</keyword>
<proteinExistence type="inferred from homology"/>
<evidence type="ECO:0000256" key="2">
    <source>
        <dbReference type="ARBA" id="ARBA00010482"/>
    </source>
</evidence>
<dbReference type="PANTHER" id="PTHR10687:SF11">
    <property type="entry name" value="SECRETORY CARRIER-ASSOCIATED MEMBRANE PROTEIN 4"/>
    <property type="match status" value="1"/>
</dbReference>
<evidence type="ECO:0000256" key="11">
    <source>
        <dbReference type="SAM" id="MobiDB-lite"/>
    </source>
</evidence>
<feature type="transmembrane region" description="Helical" evidence="10">
    <location>
        <begin position="215"/>
        <end position="236"/>
    </location>
</feature>
<feature type="transmembrane region" description="Helical" evidence="10">
    <location>
        <begin position="243"/>
        <end position="260"/>
    </location>
</feature>
<protein>
    <recommendedName>
        <fullName evidence="10">Secretory carrier-associated membrane protein</fullName>
        <shortName evidence="10">Secretory carrier membrane protein</shortName>
    </recommendedName>
</protein>
<evidence type="ECO:0000256" key="6">
    <source>
        <dbReference type="ARBA" id="ARBA00022927"/>
    </source>
</evidence>